<feature type="transmembrane region" description="Helical" evidence="7">
    <location>
        <begin position="78"/>
        <end position="104"/>
    </location>
</feature>
<dbReference type="RefSeq" id="WP_012932955.1">
    <property type="nucleotide sequence ID" value="NC_013739.1"/>
</dbReference>
<feature type="transmembrane region" description="Helical" evidence="7">
    <location>
        <begin position="435"/>
        <end position="456"/>
    </location>
</feature>
<reference evidence="9 10" key="1">
    <citation type="journal article" date="2010" name="Stand. Genomic Sci.">
        <title>Complete genome sequence of Conexibacter woesei type strain (ID131577).</title>
        <authorList>
            <person name="Pukall R."/>
            <person name="Lapidus A."/>
            <person name="Glavina Del Rio T."/>
            <person name="Copeland A."/>
            <person name="Tice H."/>
            <person name="Cheng J.-F."/>
            <person name="Lucas S."/>
            <person name="Chen F."/>
            <person name="Nolan M."/>
            <person name="Bruce D."/>
            <person name="Goodwin L."/>
            <person name="Pitluck S."/>
            <person name="Mavromatis K."/>
            <person name="Ivanova N."/>
            <person name="Ovchinnikova G."/>
            <person name="Pati A."/>
            <person name="Chen A."/>
            <person name="Palaniappan K."/>
            <person name="Land M."/>
            <person name="Hauser L."/>
            <person name="Chang Y.-J."/>
            <person name="Jeffries C.D."/>
            <person name="Chain P."/>
            <person name="Meincke L."/>
            <person name="Sims D."/>
            <person name="Brettin T."/>
            <person name="Detter J.C."/>
            <person name="Rohde M."/>
            <person name="Goeker M."/>
            <person name="Bristow J."/>
            <person name="Eisen J.A."/>
            <person name="Markowitz V."/>
            <person name="Kyrpides N.C."/>
            <person name="Klenk H.-P."/>
            <person name="Hugenholtz P."/>
        </authorList>
    </citation>
    <scope>NUCLEOTIDE SEQUENCE [LARGE SCALE GENOMIC DNA]</scope>
    <source>
        <strain evidence="10">DSM 14684 / CIP 108061 / JCM 11494 / NBRC 100937 / ID131577</strain>
    </source>
</reference>
<dbReference type="GO" id="GO:0022857">
    <property type="term" value="F:transmembrane transporter activity"/>
    <property type="evidence" value="ECO:0007669"/>
    <property type="project" value="InterPro"/>
</dbReference>
<dbReference type="InterPro" id="IPR036259">
    <property type="entry name" value="MFS_trans_sf"/>
</dbReference>
<dbReference type="STRING" id="469383.Cwoe_1476"/>
<evidence type="ECO:0000256" key="3">
    <source>
        <dbReference type="ARBA" id="ARBA00022475"/>
    </source>
</evidence>
<feature type="transmembrane region" description="Helical" evidence="7">
    <location>
        <begin position="352"/>
        <end position="373"/>
    </location>
</feature>
<accession>D3EZ30</accession>
<keyword evidence="5 7" id="KW-1133">Transmembrane helix</keyword>
<dbReference type="KEGG" id="cwo:Cwoe_1476"/>
<keyword evidence="4 7" id="KW-0812">Transmembrane</keyword>
<keyword evidence="2" id="KW-0813">Transport</keyword>
<feature type="transmembrane region" description="Helical" evidence="7">
    <location>
        <begin position="195"/>
        <end position="216"/>
    </location>
</feature>
<feature type="transmembrane region" description="Helical" evidence="7">
    <location>
        <begin position="12"/>
        <end position="34"/>
    </location>
</feature>
<dbReference type="AlphaFoldDB" id="D3EZ30"/>
<feature type="transmembrane region" description="Helical" evidence="7">
    <location>
        <begin position="228"/>
        <end position="245"/>
    </location>
</feature>
<feature type="transmembrane region" description="Helical" evidence="7">
    <location>
        <begin position="304"/>
        <end position="322"/>
    </location>
</feature>
<dbReference type="Gene3D" id="1.20.1250.20">
    <property type="entry name" value="MFS general substrate transporter like domains"/>
    <property type="match status" value="1"/>
</dbReference>
<dbReference type="eggNOG" id="COG0477">
    <property type="taxonomic scope" value="Bacteria"/>
</dbReference>
<dbReference type="Proteomes" id="UP000008229">
    <property type="component" value="Chromosome"/>
</dbReference>
<gene>
    <name evidence="9" type="ordered locus">Cwoe_1476</name>
</gene>
<evidence type="ECO:0000256" key="2">
    <source>
        <dbReference type="ARBA" id="ARBA00022448"/>
    </source>
</evidence>
<dbReference type="InterPro" id="IPR020846">
    <property type="entry name" value="MFS_dom"/>
</dbReference>
<reference evidence="10" key="2">
    <citation type="submission" date="2010-01" db="EMBL/GenBank/DDBJ databases">
        <title>The complete genome of Conexibacter woesei DSM 14684.</title>
        <authorList>
            <consortium name="US DOE Joint Genome Institute (JGI-PGF)"/>
            <person name="Lucas S."/>
            <person name="Copeland A."/>
            <person name="Lapidus A."/>
            <person name="Glavina del Rio T."/>
            <person name="Dalin E."/>
            <person name="Tice H."/>
            <person name="Bruce D."/>
            <person name="Goodwin L."/>
            <person name="Pitluck S."/>
            <person name="Kyrpides N."/>
            <person name="Mavromatis K."/>
            <person name="Ivanova N."/>
            <person name="Mikhailova N."/>
            <person name="Chertkov O."/>
            <person name="Brettin T."/>
            <person name="Detter J.C."/>
            <person name="Han C."/>
            <person name="Larimer F."/>
            <person name="Land M."/>
            <person name="Hauser L."/>
            <person name="Markowitz V."/>
            <person name="Cheng J.-F."/>
            <person name="Hugenholtz P."/>
            <person name="Woyke T."/>
            <person name="Wu D."/>
            <person name="Pukall R."/>
            <person name="Steenblock K."/>
            <person name="Schneider S."/>
            <person name="Klenk H.-P."/>
            <person name="Eisen J.A."/>
        </authorList>
    </citation>
    <scope>NUCLEOTIDE SEQUENCE [LARGE SCALE GENOMIC DNA]</scope>
    <source>
        <strain evidence="10">DSM 14684 / CIP 108061 / JCM 11494 / NBRC 100937 / ID131577</strain>
    </source>
</reference>
<dbReference type="EMBL" id="CP001854">
    <property type="protein sequence ID" value="ADB49904.1"/>
    <property type="molecule type" value="Genomic_DNA"/>
</dbReference>
<keyword evidence="10" id="KW-1185">Reference proteome</keyword>
<dbReference type="Gene3D" id="1.20.1720.10">
    <property type="entry name" value="Multidrug resistance protein D"/>
    <property type="match status" value="1"/>
</dbReference>
<dbReference type="NCBIfam" id="TIGR00711">
    <property type="entry name" value="efflux_EmrB"/>
    <property type="match status" value="1"/>
</dbReference>
<evidence type="ECO:0000256" key="7">
    <source>
        <dbReference type="SAM" id="Phobius"/>
    </source>
</evidence>
<evidence type="ECO:0000259" key="8">
    <source>
        <dbReference type="PROSITE" id="PS50850"/>
    </source>
</evidence>
<dbReference type="SUPFAM" id="SSF103473">
    <property type="entry name" value="MFS general substrate transporter"/>
    <property type="match status" value="1"/>
</dbReference>
<feature type="transmembrane region" description="Helical" evidence="7">
    <location>
        <begin position="54"/>
        <end position="71"/>
    </location>
</feature>
<dbReference type="OrthoDB" id="9781469at2"/>
<feature type="transmembrane region" description="Helical" evidence="7">
    <location>
        <begin position="402"/>
        <end position="423"/>
    </location>
</feature>
<evidence type="ECO:0000256" key="5">
    <source>
        <dbReference type="ARBA" id="ARBA00022989"/>
    </source>
</evidence>
<dbReference type="CDD" id="cd17321">
    <property type="entry name" value="MFS_MMR_MDR_like"/>
    <property type="match status" value="1"/>
</dbReference>
<feature type="transmembrane region" description="Helical" evidence="7">
    <location>
        <begin position="135"/>
        <end position="154"/>
    </location>
</feature>
<dbReference type="HOGENOM" id="CLU_000960_28_2_11"/>
<dbReference type="PROSITE" id="PS51257">
    <property type="entry name" value="PROKAR_LIPOPROTEIN"/>
    <property type="match status" value="1"/>
</dbReference>
<proteinExistence type="predicted"/>
<dbReference type="PANTHER" id="PTHR42718">
    <property type="entry name" value="MAJOR FACILITATOR SUPERFAMILY MULTIDRUG TRANSPORTER MFSC"/>
    <property type="match status" value="1"/>
</dbReference>
<dbReference type="PROSITE" id="PS50850">
    <property type="entry name" value="MFS"/>
    <property type="match status" value="1"/>
</dbReference>
<feature type="transmembrane region" description="Helical" evidence="7">
    <location>
        <begin position="110"/>
        <end position="128"/>
    </location>
</feature>
<dbReference type="GO" id="GO:0005886">
    <property type="term" value="C:plasma membrane"/>
    <property type="evidence" value="ECO:0007669"/>
    <property type="project" value="UniProtKB-SubCell"/>
</dbReference>
<dbReference type="Pfam" id="PF07690">
    <property type="entry name" value="MFS_1"/>
    <property type="match status" value="1"/>
</dbReference>
<keyword evidence="6 7" id="KW-0472">Membrane</keyword>
<protein>
    <submittedName>
        <fullName evidence="9">Drug resistance transporter, EmrB/QacA subfamily</fullName>
    </submittedName>
</protein>
<evidence type="ECO:0000256" key="6">
    <source>
        <dbReference type="ARBA" id="ARBA00023136"/>
    </source>
</evidence>
<evidence type="ECO:0000256" key="4">
    <source>
        <dbReference type="ARBA" id="ARBA00022692"/>
    </source>
</evidence>
<dbReference type="PRINTS" id="PR01036">
    <property type="entry name" value="TCRTETB"/>
</dbReference>
<organism evidence="9 10">
    <name type="scientific">Conexibacter woesei (strain DSM 14684 / CCUG 47730 / CIP 108061 / JCM 11494 / NBRC 100937 / ID131577)</name>
    <dbReference type="NCBI Taxonomy" id="469383"/>
    <lineage>
        <taxon>Bacteria</taxon>
        <taxon>Bacillati</taxon>
        <taxon>Actinomycetota</taxon>
        <taxon>Thermoleophilia</taxon>
        <taxon>Solirubrobacterales</taxon>
        <taxon>Conexibacteraceae</taxon>
        <taxon>Conexibacter</taxon>
    </lineage>
</organism>
<feature type="transmembrane region" description="Helical" evidence="7">
    <location>
        <begin position="266"/>
        <end position="289"/>
    </location>
</feature>
<keyword evidence="3" id="KW-1003">Cell membrane</keyword>
<comment type="subcellular location">
    <subcellularLocation>
        <location evidence="1">Cell membrane</location>
        <topology evidence="1">Multi-pass membrane protein</topology>
    </subcellularLocation>
</comment>
<feature type="transmembrane region" description="Helical" evidence="7">
    <location>
        <begin position="166"/>
        <end position="183"/>
    </location>
</feature>
<evidence type="ECO:0000313" key="10">
    <source>
        <dbReference type="Proteomes" id="UP000008229"/>
    </source>
</evidence>
<dbReference type="InterPro" id="IPR011701">
    <property type="entry name" value="MFS"/>
</dbReference>
<sequence precursor="true">MDTDTTRARRWVLALAALASCMVALDTLVVTTALTTIQRDLDASIASLEWTVNAYNLSFAVLLMTAAALGDRLGRRRMFAVGLGLFTAASAACALAPGIGWLIAARAVQGAGAALVTTLALALVTRAFPPERRGAALGVFFGATGLAVASGPLVGGALAEGIAWQWIFWLNVPIGLLTIPLALRRIDESFGPDTGLDVPGLALVTGGAFGLVWGLVRGNAAGWASTEVLAALLGGALLLAAFVVWEHRAREPMVPLAFFRSRAFSAGNASIFFAIASLFGAVFFFAQFLQVGLGHSPFDAGLRLLPWTGTLFVVAPIAGALVDRFGERPFMVAGLTLQAVGMAWIAQVAEPGVAYVALVPPLVIAGCGVSMTFPAAQNSVVSAVPPEAIGKAAGVNSTMRELGGVFGVAIAVAVFAGAAGPGAGYASPQAFTDGFGPAITASALLAAAGALAGLGLPGRRRAPERDAVAVEA</sequence>
<evidence type="ECO:0000256" key="1">
    <source>
        <dbReference type="ARBA" id="ARBA00004651"/>
    </source>
</evidence>
<feature type="domain" description="Major facilitator superfamily (MFS) profile" evidence="8">
    <location>
        <begin position="12"/>
        <end position="461"/>
    </location>
</feature>
<name>D3EZ30_CONWI</name>
<dbReference type="PANTHER" id="PTHR42718:SF46">
    <property type="entry name" value="BLR6921 PROTEIN"/>
    <property type="match status" value="1"/>
</dbReference>
<feature type="transmembrane region" description="Helical" evidence="7">
    <location>
        <begin position="329"/>
        <end position="346"/>
    </location>
</feature>
<evidence type="ECO:0000313" key="9">
    <source>
        <dbReference type="EMBL" id="ADB49904.1"/>
    </source>
</evidence>
<dbReference type="InterPro" id="IPR004638">
    <property type="entry name" value="EmrB-like"/>
</dbReference>